<evidence type="ECO:0008006" key="4">
    <source>
        <dbReference type="Google" id="ProtNLM"/>
    </source>
</evidence>
<sequence length="91" mass="9165">MNKTFVALAAVLLASSTAYANNRYGDAAPVVNQVNSGVIATTAPDTSARYGDAAKASVVVNAPSNDFTSSAAIGTPVNRLGASSRILYGSN</sequence>
<keyword evidence="3" id="KW-1185">Reference proteome</keyword>
<dbReference type="AlphaFoldDB" id="A0A2P7S616"/>
<gene>
    <name evidence="2" type="ORF">C7I85_21305</name>
</gene>
<organism evidence="2 3">
    <name type="scientific">Pseudaminobacter soli</name>
    <name type="common">ex Li et al. 2025</name>
    <dbReference type="NCBI Taxonomy" id="1295366"/>
    <lineage>
        <taxon>Bacteria</taxon>
        <taxon>Pseudomonadati</taxon>
        <taxon>Pseudomonadota</taxon>
        <taxon>Alphaproteobacteria</taxon>
        <taxon>Hyphomicrobiales</taxon>
        <taxon>Phyllobacteriaceae</taxon>
        <taxon>Pseudaminobacter</taxon>
    </lineage>
</organism>
<protein>
    <recommendedName>
        <fullName evidence="4">DUF680 domain-containing protein</fullName>
    </recommendedName>
</protein>
<dbReference type="OrthoDB" id="8106308at2"/>
<comment type="caution">
    <text evidence="2">The sequence shown here is derived from an EMBL/GenBank/DDBJ whole genome shotgun (WGS) entry which is preliminary data.</text>
</comment>
<reference evidence="2 3" key="1">
    <citation type="submission" date="2018-03" db="EMBL/GenBank/DDBJ databases">
        <title>The draft genome of Mesorhizobium soli JCM 19897.</title>
        <authorList>
            <person name="Li L."/>
            <person name="Liu L."/>
            <person name="Liang L."/>
            <person name="Wang T."/>
            <person name="Zhang X."/>
        </authorList>
    </citation>
    <scope>NUCLEOTIDE SEQUENCE [LARGE SCALE GENOMIC DNA]</scope>
    <source>
        <strain evidence="2 3">JCM 19897</strain>
    </source>
</reference>
<evidence type="ECO:0000313" key="3">
    <source>
        <dbReference type="Proteomes" id="UP000240653"/>
    </source>
</evidence>
<evidence type="ECO:0000256" key="1">
    <source>
        <dbReference type="SAM" id="SignalP"/>
    </source>
</evidence>
<keyword evidence="1" id="KW-0732">Signal</keyword>
<dbReference type="RefSeq" id="WP_106726037.1">
    <property type="nucleotide sequence ID" value="NZ_PXYL01000012.1"/>
</dbReference>
<evidence type="ECO:0000313" key="2">
    <source>
        <dbReference type="EMBL" id="PSJ57906.1"/>
    </source>
</evidence>
<dbReference type="EMBL" id="PXYL01000012">
    <property type="protein sequence ID" value="PSJ57906.1"/>
    <property type="molecule type" value="Genomic_DNA"/>
</dbReference>
<name>A0A2P7S616_9HYPH</name>
<accession>A0A2P7S616</accession>
<feature type="chain" id="PRO_5015159497" description="DUF680 domain-containing protein" evidence="1">
    <location>
        <begin position="21"/>
        <end position="91"/>
    </location>
</feature>
<dbReference type="Proteomes" id="UP000240653">
    <property type="component" value="Unassembled WGS sequence"/>
</dbReference>
<proteinExistence type="predicted"/>
<feature type="signal peptide" evidence="1">
    <location>
        <begin position="1"/>
        <end position="20"/>
    </location>
</feature>